<evidence type="ECO:0000313" key="2">
    <source>
        <dbReference type="Proteomes" id="UP000248349"/>
    </source>
</evidence>
<dbReference type="GeneID" id="37073422"/>
<reference evidence="1 2" key="1">
    <citation type="submission" date="2016-12" db="EMBL/GenBank/DDBJ databases">
        <title>The genomes of Aspergillus section Nigri reveals drivers in fungal speciation.</title>
        <authorList>
            <consortium name="DOE Joint Genome Institute"/>
            <person name="Vesth T.C."/>
            <person name="Nybo J."/>
            <person name="Theobald S."/>
            <person name="Brandl J."/>
            <person name="Frisvad J.C."/>
            <person name="Nielsen K.F."/>
            <person name="Lyhne E.K."/>
            <person name="Kogle M.E."/>
            <person name="Kuo A."/>
            <person name="Riley R."/>
            <person name="Clum A."/>
            <person name="Nolan M."/>
            <person name="Lipzen A."/>
            <person name="Salamov A."/>
            <person name="Henrissat B."/>
            <person name="Wiebenga A."/>
            <person name="De Vries R.P."/>
            <person name="Grigoriev I.V."/>
            <person name="Mortensen U.H."/>
            <person name="Andersen M.R."/>
            <person name="Baker S.E."/>
        </authorList>
    </citation>
    <scope>NUCLEOTIDE SEQUENCE [LARGE SCALE GENOMIC DNA]</scope>
    <source>
        <strain evidence="1 2">JOP 1030-1</strain>
    </source>
</reference>
<evidence type="ECO:0008006" key="3">
    <source>
        <dbReference type="Google" id="ProtNLM"/>
    </source>
</evidence>
<dbReference type="PANTHER" id="PTHR39697">
    <property type="entry name" value="RICIN B LECTIN DOMAIN-CONTAINING PROTEIN-RELATED"/>
    <property type="match status" value="1"/>
</dbReference>
<proteinExistence type="predicted"/>
<evidence type="ECO:0000313" key="1">
    <source>
        <dbReference type="EMBL" id="PYH41606.1"/>
    </source>
</evidence>
<dbReference type="PANTHER" id="PTHR39697:SF2">
    <property type="entry name" value="CYANOVIRIN-N DOMAIN-CONTAINING PROTEIN"/>
    <property type="match status" value="1"/>
</dbReference>
<name>A0A318Z3F6_9EURO</name>
<protein>
    <recommendedName>
        <fullName evidence="3">Ricin B lectin domain-containing protein</fullName>
    </recommendedName>
</protein>
<accession>A0A318Z3F6</accession>
<dbReference type="AlphaFoldDB" id="A0A318Z3F6"/>
<dbReference type="Proteomes" id="UP000248349">
    <property type="component" value="Unassembled WGS sequence"/>
</dbReference>
<organism evidence="1 2">
    <name type="scientific">Aspergillus saccharolyticus JOP 1030-1</name>
    <dbReference type="NCBI Taxonomy" id="1450539"/>
    <lineage>
        <taxon>Eukaryota</taxon>
        <taxon>Fungi</taxon>
        <taxon>Dikarya</taxon>
        <taxon>Ascomycota</taxon>
        <taxon>Pezizomycotina</taxon>
        <taxon>Eurotiomycetes</taxon>
        <taxon>Eurotiomycetidae</taxon>
        <taxon>Eurotiales</taxon>
        <taxon>Aspergillaceae</taxon>
        <taxon>Aspergillus</taxon>
        <taxon>Aspergillus subgen. Circumdati</taxon>
    </lineage>
</organism>
<gene>
    <name evidence="1" type="ORF">BP01DRAFT_305439</name>
</gene>
<keyword evidence="2" id="KW-1185">Reference proteome</keyword>
<dbReference type="OrthoDB" id="5289641at2759"/>
<dbReference type="EMBL" id="KZ821262">
    <property type="protein sequence ID" value="PYH41606.1"/>
    <property type="molecule type" value="Genomic_DNA"/>
</dbReference>
<sequence>MNPSCPCAGGKYLIRDMQSKLFIALNNGVLGLHTLPTDHPANYDLGPYWNCVEKNNMWFGLKNTVSGGFITSNNFGGCDAMDLNHEAKQSFCPRHQPDGGYVLLFRSGERLSPLSVVGMDKKKLEFKHGDKGASWEFIRVDSL</sequence>
<dbReference type="RefSeq" id="XP_025427588.1">
    <property type="nucleotide sequence ID" value="XM_025572194.1"/>
</dbReference>